<dbReference type="PANTHER" id="PTHR43201">
    <property type="entry name" value="ACYL-COA SYNTHETASE"/>
    <property type="match status" value="1"/>
</dbReference>
<dbReference type="InterPro" id="IPR042099">
    <property type="entry name" value="ANL_N_sf"/>
</dbReference>
<organism evidence="5 6">
    <name type="scientific">Siphonobacter curvatus</name>
    <dbReference type="NCBI Taxonomy" id="2094562"/>
    <lineage>
        <taxon>Bacteria</taxon>
        <taxon>Pseudomonadati</taxon>
        <taxon>Bacteroidota</taxon>
        <taxon>Cytophagia</taxon>
        <taxon>Cytophagales</taxon>
        <taxon>Cytophagaceae</taxon>
        <taxon>Siphonobacter</taxon>
    </lineage>
</organism>
<gene>
    <name evidence="5" type="ORF">C5O19_04505</name>
</gene>
<dbReference type="EMBL" id="PTRA01000001">
    <property type="protein sequence ID" value="PQA58925.1"/>
    <property type="molecule type" value="Genomic_DNA"/>
</dbReference>
<accession>A0A2S7IMK9</accession>
<dbReference type="PANTHER" id="PTHR43201:SF5">
    <property type="entry name" value="MEDIUM-CHAIN ACYL-COA LIGASE ACSF2, MITOCHONDRIAL"/>
    <property type="match status" value="1"/>
</dbReference>
<evidence type="ECO:0000313" key="6">
    <source>
        <dbReference type="Proteomes" id="UP000239590"/>
    </source>
</evidence>
<evidence type="ECO:0000256" key="1">
    <source>
        <dbReference type="ARBA" id="ARBA00006432"/>
    </source>
</evidence>
<feature type="domain" description="AMP-dependent synthetase/ligase" evidence="3">
    <location>
        <begin position="114"/>
        <end position="301"/>
    </location>
</feature>
<dbReference type="SUPFAM" id="SSF56801">
    <property type="entry name" value="Acetyl-CoA synthetase-like"/>
    <property type="match status" value="1"/>
</dbReference>
<dbReference type="AlphaFoldDB" id="A0A2S7IMK9"/>
<dbReference type="RefSeq" id="WP_104710092.1">
    <property type="nucleotide sequence ID" value="NZ_PTRA01000001.1"/>
</dbReference>
<dbReference type="Pfam" id="PF13193">
    <property type="entry name" value="AMP-binding_C"/>
    <property type="match status" value="1"/>
</dbReference>
<dbReference type="GO" id="GO:0031956">
    <property type="term" value="F:medium-chain fatty acid-CoA ligase activity"/>
    <property type="evidence" value="ECO:0007669"/>
    <property type="project" value="TreeGrafter"/>
</dbReference>
<dbReference type="Proteomes" id="UP000239590">
    <property type="component" value="Unassembled WGS sequence"/>
</dbReference>
<comment type="similarity">
    <text evidence="1">Belongs to the ATP-dependent AMP-binding enzyme family.</text>
</comment>
<keyword evidence="2" id="KW-0436">Ligase</keyword>
<dbReference type="Pfam" id="PF00501">
    <property type="entry name" value="AMP-binding"/>
    <property type="match status" value="1"/>
</dbReference>
<sequence length="452" mass="51027">MILQKILHTAGKFPDKTALQYGRRSYTYAELITEIQTRAGAYQAGISQATVILAQTEALENLLDLLACMALKKAVLFASSQLTSDQIEGLRQREKAYLLEQTWPKSEESIRAEIQPTTLTDRFLGVLTSGTESVPKVIWKDYQSWVTAFPHQSDVFGITADDRLLVLDALSYSANLNSVLHLLWQGGTIVLTSLKSAGSWVQQMQDERITSVFMVPSHYRLWARSGVSLPLLRSLVSAGEKLEKSLAETLLQVSPQALLTEYYGAAELGHISYQQNEEILQHQFSVGKAFPGVRIHIVDQRIRVESPYVSPDYRGINTVFDLGLMDDDRLVLMGRAGRMFNRRGLNIFAEEIENRAKELRFVQEVAVVGLLREDLSHEIYLVFSATYPGQNSVPYTRQLKDHLLQSLPPAKQPRRIFEWRNLPRKDHGKIDYQAIVRTLADEDSPEILALPA</sequence>
<comment type="caution">
    <text evidence="5">The sequence shown here is derived from an EMBL/GenBank/DDBJ whole genome shotgun (WGS) entry which is preliminary data.</text>
</comment>
<keyword evidence="6" id="KW-1185">Reference proteome</keyword>
<reference evidence="6" key="1">
    <citation type="submission" date="2018-02" db="EMBL/GenBank/DDBJ databases">
        <title>Genome sequencing of Solimonas sp. HR-BB.</title>
        <authorList>
            <person name="Lee Y."/>
            <person name="Jeon C.O."/>
        </authorList>
    </citation>
    <scope>NUCLEOTIDE SEQUENCE [LARGE SCALE GENOMIC DNA]</scope>
    <source>
        <strain evidence="6">HR-U</strain>
    </source>
</reference>
<dbReference type="OrthoDB" id="9757771at2"/>
<dbReference type="Gene3D" id="3.30.300.30">
    <property type="match status" value="1"/>
</dbReference>
<name>A0A2S7IMK9_9BACT</name>
<evidence type="ECO:0000259" key="3">
    <source>
        <dbReference type="Pfam" id="PF00501"/>
    </source>
</evidence>
<protein>
    <submittedName>
        <fullName evidence="5">Uncharacterized protein</fullName>
    </submittedName>
</protein>
<dbReference type="InterPro" id="IPR045851">
    <property type="entry name" value="AMP-bd_C_sf"/>
</dbReference>
<proteinExistence type="inferred from homology"/>
<dbReference type="Gene3D" id="3.40.50.12780">
    <property type="entry name" value="N-terminal domain of ligase-like"/>
    <property type="match status" value="1"/>
</dbReference>
<evidence type="ECO:0000259" key="4">
    <source>
        <dbReference type="Pfam" id="PF13193"/>
    </source>
</evidence>
<dbReference type="InterPro" id="IPR000873">
    <property type="entry name" value="AMP-dep_synth/lig_dom"/>
</dbReference>
<dbReference type="InterPro" id="IPR025110">
    <property type="entry name" value="AMP-bd_C"/>
</dbReference>
<evidence type="ECO:0000313" key="5">
    <source>
        <dbReference type="EMBL" id="PQA58925.1"/>
    </source>
</evidence>
<feature type="domain" description="AMP-binding enzyme C-terminal" evidence="4">
    <location>
        <begin position="351"/>
        <end position="429"/>
    </location>
</feature>
<evidence type="ECO:0000256" key="2">
    <source>
        <dbReference type="ARBA" id="ARBA00022598"/>
    </source>
</evidence>
<dbReference type="GO" id="GO:0006631">
    <property type="term" value="P:fatty acid metabolic process"/>
    <property type="evidence" value="ECO:0007669"/>
    <property type="project" value="TreeGrafter"/>
</dbReference>